<dbReference type="Gene3D" id="1.10.287.1490">
    <property type="match status" value="1"/>
</dbReference>
<evidence type="ECO:0000313" key="3">
    <source>
        <dbReference type="EMBL" id="MFB2897512.1"/>
    </source>
</evidence>
<keyword evidence="4" id="KW-1185">Reference proteome</keyword>
<feature type="coiled-coil region" evidence="1">
    <location>
        <begin position="65"/>
        <end position="179"/>
    </location>
</feature>
<feature type="compositionally biased region" description="Basic and acidic residues" evidence="2">
    <location>
        <begin position="10"/>
        <end position="26"/>
    </location>
</feature>
<evidence type="ECO:0000256" key="2">
    <source>
        <dbReference type="SAM" id="MobiDB-lite"/>
    </source>
</evidence>
<protein>
    <submittedName>
        <fullName evidence="3">Uncharacterized protein</fullName>
    </submittedName>
</protein>
<name>A0ABV4Y2K3_9CYAN</name>
<feature type="region of interest" description="Disordered" evidence="2">
    <location>
        <begin position="203"/>
        <end position="230"/>
    </location>
</feature>
<reference evidence="3 4" key="1">
    <citation type="submission" date="2024-09" db="EMBL/GenBank/DDBJ databases">
        <title>Floridaenema gen nov. (Aerosakkonemataceae, Aerosakkonematales ord. nov., Cyanobacteria) from benthic tropical and subtropical fresh waters, with the description of four new species.</title>
        <authorList>
            <person name="Moretto J.A."/>
            <person name="Berthold D.E."/>
            <person name="Lefler F.W."/>
            <person name="Huang I.-S."/>
            <person name="Laughinghouse H. IV."/>
        </authorList>
    </citation>
    <scope>NUCLEOTIDE SEQUENCE [LARGE SCALE GENOMIC DNA]</scope>
    <source>
        <strain evidence="3 4">BLCC-F50</strain>
    </source>
</reference>
<sequence>MARKNLSDLLRQEAQKDTNSENETVKNNDNGIIDVPVVEAVEVTAEEVTINVNDQTSTKGNSSTKAELETTVTQLQAALDTAKENEATWQKEVEELRSHLIKSQQNEAKLEKQLTDLRSELDSQKKLLKQQEQKLEKTNQMKKELDEAKQTSLQLANANSAIEEEVKQLRKKLEDLQPKPAQLPTKPAPLATNPAPLPVRQIRKEGKHLHFPSQATDNSDDFASNTWLLD</sequence>
<dbReference type="EMBL" id="JBHFNR010000256">
    <property type="protein sequence ID" value="MFB2897512.1"/>
    <property type="molecule type" value="Genomic_DNA"/>
</dbReference>
<keyword evidence="1" id="KW-0175">Coiled coil</keyword>
<proteinExistence type="predicted"/>
<dbReference type="Proteomes" id="UP001576784">
    <property type="component" value="Unassembled WGS sequence"/>
</dbReference>
<organism evidence="3 4">
    <name type="scientific">Floridaenema flaviceps BLCC-F50</name>
    <dbReference type="NCBI Taxonomy" id="3153642"/>
    <lineage>
        <taxon>Bacteria</taxon>
        <taxon>Bacillati</taxon>
        <taxon>Cyanobacteriota</taxon>
        <taxon>Cyanophyceae</taxon>
        <taxon>Oscillatoriophycideae</taxon>
        <taxon>Aerosakkonematales</taxon>
        <taxon>Aerosakkonemataceae</taxon>
        <taxon>Floridanema</taxon>
        <taxon>Floridanema flaviceps</taxon>
    </lineage>
</organism>
<feature type="compositionally biased region" description="Polar residues" evidence="2">
    <location>
        <begin position="213"/>
        <end position="230"/>
    </location>
</feature>
<gene>
    <name evidence="3" type="ORF">ACE1CI_31730</name>
</gene>
<evidence type="ECO:0000313" key="4">
    <source>
        <dbReference type="Proteomes" id="UP001576784"/>
    </source>
</evidence>
<comment type="caution">
    <text evidence="3">The sequence shown here is derived from an EMBL/GenBank/DDBJ whole genome shotgun (WGS) entry which is preliminary data.</text>
</comment>
<feature type="region of interest" description="Disordered" evidence="2">
    <location>
        <begin position="1"/>
        <end position="30"/>
    </location>
</feature>
<accession>A0ABV4Y2K3</accession>
<dbReference type="RefSeq" id="WP_413267124.1">
    <property type="nucleotide sequence ID" value="NZ_JBHFNR010000256.1"/>
</dbReference>
<evidence type="ECO:0000256" key="1">
    <source>
        <dbReference type="SAM" id="Coils"/>
    </source>
</evidence>